<accession>A0A835W585</accession>
<evidence type="ECO:0000313" key="4">
    <source>
        <dbReference type="EMBL" id="KAG2437803.1"/>
    </source>
</evidence>
<feature type="region of interest" description="Disordered" evidence="2">
    <location>
        <begin position="396"/>
        <end position="424"/>
    </location>
</feature>
<evidence type="ECO:0000313" key="5">
    <source>
        <dbReference type="Proteomes" id="UP000650467"/>
    </source>
</evidence>
<dbReference type="AlphaFoldDB" id="A0A835W585"/>
<keyword evidence="3" id="KW-0812">Transmembrane</keyword>
<keyword evidence="1" id="KW-0175">Coiled coil</keyword>
<feature type="coiled-coil region" evidence="1">
    <location>
        <begin position="55"/>
        <end position="85"/>
    </location>
</feature>
<feature type="region of interest" description="Disordered" evidence="2">
    <location>
        <begin position="540"/>
        <end position="578"/>
    </location>
</feature>
<reference evidence="4" key="1">
    <citation type="journal article" date="2020" name="bioRxiv">
        <title>Comparative genomics of Chlamydomonas.</title>
        <authorList>
            <person name="Craig R.J."/>
            <person name="Hasan A.R."/>
            <person name="Ness R.W."/>
            <person name="Keightley P.D."/>
        </authorList>
    </citation>
    <scope>NUCLEOTIDE SEQUENCE</scope>
    <source>
        <strain evidence="4">SAG 7.73</strain>
    </source>
</reference>
<feature type="region of interest" description="Disordered" evidence="2">
    <location>
        <begin position="502"/>
        <end position="526"/>
    </location>
</feature>
<dbReference type="Proteomes" id="UP000650467">
    <property type="component" value="Unassembled WGS sequence"/>
</dbReference>
<feature type="compositionally biased region" description="Polar residues" evidence="2">
    <location>
        <begin position="568"/>
        <end position="578"/>
    </location>
</feature>
<gene>
    <name evidence="4" type="ORF">HXX76_005423</name>
</gene>
<proteinExistence type="predicted"/>
<evidence type="ECO:0000256" key="1">
    <source>
        <dbReference type="SAM" id="Coils"/>
    </source>
</evidence>
<protein>
    <submittedName>
        <fullName evidence="4">Uncharacterized protein</fullName>
    </submittedName>
</protein>
<name>A0A835W585_CHLIN</name>
<keyword evidence="3" id="KW-1133">Transmembrane helix</keyword>
<dbReference type="OrthoDB" id="531190at2759"/>
<feature type="compositionally biased region" description="Low complexity" evidence="2">
    <location>
        <begin position="540"/>
        <end position="550"/>
    </location>
</feature>
<evidence type="ECO:0000256" key="2">
    <source>
        <dbReference type="SAM" id="MobiDB-lite"/>
    </source>
</evidence>
<dbReference type="EMBL" id="JAEHOC010000010">
    <property type="protein sequence ID" value="KAG2437803.1"/>
    <property type="molecule type" value="Genomic_DNA"/>
</dbReference>
<feature type="compositionally biased region" description="Basic and acidic residues" evidence="2">
    <location>
        <begin position="396"/>
        <end position="416"/>
    </location>
</feature>
<keyword evidence="5" id="KW-1185">Reference proteome</keyword>
<comment type="caution">
    <text evidence="4">The sequence shown here is derived from an EMBL/GenBank/DDBJ whole genome shotgun (WGS) entry which is preliminary data.</text>
</comment>
<evidence type="ECO:0000256" key="3">
    <source>
        <dbReference type="SAM" id="Phobius"/>
    </source>
</evidence>
<feature type="transmembrane region" description="Helical" evidence="3">
    <location>
        <begin position="26"/>
        <end position="49"/>
    </location>
</feature>
<sequence length="578" mass="65065">MSSSSGDSSNIFTTVLSGEGGSKWQIVIALLASSVGFVVAIVNSAFAYFRDRKQMEELAAQERRFEAFKKELEDKQRRLVRYENVQELMKQYKKPLLQSAFDLQSRLANQVRSNFLYKFANQGARDKEYARLNMAFVIAEFLGWLEVIRQEIVFIVGEGTANLNMIIDAIKFQFTGETPCQGKSSEPKEADEHWQVLQLYAGELRAIGEVMLMERADDDESTGSNLAVIGYAEFQRRCNATAPEDGAPPIEVAEWKSSKGRLQQETLKPLMHWIDKLLELDDKSTPTKRMTMLQVLLCKLIDVLDNAVPYEVGPEYDLENNEEPRYITRDFRLTPLVGRLTVKQLEWLADQRFMVGAYNSVDWQFHTDWWNTLCDDKTEAERAMYEKLAFPGFREDLRTERDGSQRSQASREKALGKDGWPGACPPKSPRVRPAWWWAALPHEDHKTFMHELYLKGRRPPPQHMGAGLYKSLSLTRGNPGAAPNGREGSGYWPFNILRKRKGGSAADGQGNNKVSPAPAQEYDPRPAILTSPSVHQLRWAPSAAASPTPSVHFAAGASARGSDMVQPVGNNPRSNAGL</sequence>
<keyword evidence="3" id="KW-0472">Membrane</keyword>
<organism evidence="4 5">
    <name type="scientific">Chlamydomonas incerta</name>
    <dbReference type="NCBI Taxonomy" id="51695"/>
    <lineage>
        <taxon>Eukaryota</taxon>
        <taxon>Viridiplantae</taxon>
        <taxon>Chlorophyta</taxon>
        <taxon>core chlorophytes</taxon>
        <taxon>Chlorophyceae</taxon>
        <taxon>CS clade</taxon>
        <taxon>Chlamydomonadales</taxon>
        <taxon>Chlamydomonadaceae</taxon>
        <taxon>Chlamydomonas</taxon>
    </lineage>
</organism>